<dbReference type="AlphaFoldDB" id="A0A0N9I5X8"/>
<dbReference type="SUPFAM" id="SSF53474">
    <property type="entry name" value="alpha/beta-Hydrolases"/>
    <property type="match status" value="1"/>
</dbReference>
<protein>
    <submittedName>
        <fullName evidence="6">Aminopeptidase</fullName>
    </submittedName>
</protein>
<keyword evidence="6" id="KW-0031">Aminopeptidase</keyword>
<keyword evidence="2 4" id="KW-0732">Signal</keyword>
<dbReference type="EMBL" id="CP012752">
    <property type="protein sequence ID" value="ALG11074.1"/>
    <property type="molecule type" value="Genomic_DNA"/>
</dbReference>
<dbReference type="OrthoDB" id="4447445at2"/>
<dbReference type="GO" id="GO:0004177">
    <property type="term" value="F:aminopeptidase activity"/>
    <property type="evidence" value="ECO:0007669"/>
    <property type="project" value="UniProtKB-KW"/>
</dbReference>
<dbReference type="PANTHER" id="PTHR43248">
    <property type="entry name" value="2-SUCCINYL-6-HYDROXY-2,4-CYCLOHEXADIENE-1-CARBOXYLATE SYNTHASE"/>
    <property type="match status" value="1"/>
</dbReference>
<reference evidence="6 7" key="1">
    <citation type="submission" date="2015-07" db="EMBL/GenBank/DDBJ databases">
        <title>Genome sequencing of Kibdelosporangium phytohabitans.</title>
        <authorList>
            <person name="Qin S."/>
            <person name="Xing K."/>
        </authorList>
    </citation>
    <scope>NUCLEOTIDE SEQUENCE [LARGE SCALE GENOMIC DNA]</scope>
    <source>
        <strain evidence="6 7">KLBMP1111</strain>
    </source>
</reference>
<feature type="chain" id="PRO_5006035882" evidence="4">
    <location>
        <begin position="25"/>
        <end position="513"/>
    </location>
</feature>
<sequence>MRRSFLVVAAAALLAGALAPQATAAPERPALNWGKCPPPLFGLPDDPRMSCAALRVPVDYGDPKGRTIDVLVSKLPTAKPGLRRGVLMHNAGGPGGPSLHLPAAYVHLYPQEVLDRYDLVSIDPRGVGYSAPVTCGRTMAGYPADRYFPVPAADGSIDRNVEFAKGLARDCLANGGPNLRHVTTANTARDMDRFRIALGEKKISYNSGSYGSYLGAVYATLFAERTDRVIVDSNVDPNKVWHDQWALWDHAFEVRFPDLAEWLADRDDTLKLGATPADIRKKFFELVDKLNRKPVIHPEAGPINGDVFRVAVFGWSYHTLQFPLQAELWLLADRGVPPTSGAVPQSVATKSVPAVPEDNLRASQLAVLCNDASWPRDPKHYQRDVSVNRKLFPLWNGTGTNIWPCAFWPDPVEPPVKVTGNGPANVLIVQTLRDPATPYIGALGMRGAFGKRAKMVTVNTGNHGAYDPSTPSCAVRAVNDFLAAGTLPARDTFCEPDSAPASAGRVSPLIPNL</sequence>
<organism evidence="6 7">
    <name type="scientific">Kibdelosporangium phytohabitans</name>
    <dbReference type="NCBI Taxonomy" id="860235"/>
    <lineage>
        <taxon>Bacteria</taxon>
        <taxon>Bacillati</taxon>
        <taxon>Actinomycetota</taxon>
        <taxon>Actinomycetes</taxon>
        <taxon>Pseudonocardiales</taxon>
        <taxon>Pseudonocardiaceae</taxon>
        <taxon>Kibdelosporangium</taxon>
    </lineage>
</organism>
<keyword evidence="7" id="KW-1185">Reference proteome</keyword>
<accession>A0A0N9I5X8</accession>
<dbReference type="InterPro" id="IPR029058">
    <property type="entry name" value="AB_hydrolase_fold"/>
</dbReference>
<gene>
    <name evidence="6" type="ORF">AOZ06_33080</name>
</gene>
<evidence type="ECO:0000256" key="2">
    <source>
        <dbReference type="ARBA" id="ARBA00022729"/>
    </source>
</evidence>
<dbReference type="Gene3D" id="3.40.50.1820">
    <property type="entry name" value="alpha/beta hydrolase"/>
    <property type="match status" value="1"/>
</dbReference>
<dbReference type="Proteomes" id="UP000063699">
    <property type="component" value="Chromosome"/>
</dbReference>
<name>A0A0N9I5X8_9PSEU</name>
<dbReference type="PANTHER" id="PTHR43248:SF29">
    <property type="entry name" value="TRIPEPTIDYL AMINOPEPTIDASE"/>
    <property type="match status" value="1"/>
</dbReference>
<dbReference type="Pfam" id="PF08386">
    <property type="entry name" value="Abhydrolase_4"/>
    <property type="match status" value="1"/>
</dbReference>
<keyword evidence="6" id="KW-0645">Protease</keyword>
<dbReference type="RefSeq" id="WP_054292975.1">
    <property type="nucleotide sequence ID" value="NZ_CP012752.1"/>
</dbReference>
<feature type="signal peptide" evidence="4">
    <location>
        <begin position="1"/>
        <end position="24"/>
    </location>
</feature>
<evidence type="ECO:0000256" key="1">
    <source>
        <dbReference type="ARBA" id="ARBA00010088"/>
    </source>
</evidence>
<keyword evidence="3" id="KW-0378">Hydrolase</keyword>
<evidence type="ECO:0000256" key="3">
    <source>
        <dbReference type="ARBA" id="ARBA00022801"/>
    </source>
</evidence>
<evidence type="ECO:0000313" key="6">
    <source>
        <dbReference type="EMBL" id="ALG11074.1"/>
    </source>
</evidence>
<dbReference type="InterPro" id="IPR013595">
    <property type="entry name" value="Pept_S33_TAP-like_C"/>
</dbReference>
<dbReference type="InterPro" id="IPR051601">
    <property type="entry name" value="Serine_prot/Carboxylest_S33"/>
</dbReference>
<evidence type="ECO:0000256" key="4">
    <source>
        <dbReference type="SAM" id="SignalP"/>
    </source>
</evidence>
<feature type="domain" description="Peptidase S33 tripeptidyl aminopeptidase-like C-terminal" evidence="5">
    <location>
        <begin position="403"/>
        <end position="494"/>
    </location>
</feature>
<comment type="similarity">
    <text evidence="1">Belongs to the peptidase S33 family.</text>
</comment>
<proteinExistence type="inferred from homology"/>
<evidence type="ECO:0000259" key="5">
    <source>
        <dbReference type="Pfam" id="PF08386"/>
    </source>
</evidence>
<evidence type="ECO:0000313" key="7">
    <source>
        <dbReference type="Proteomes" id="UP000063699"/>
    </source>
</evidence>
<dbReference type="KEGG" id="kphy:AOZ06_33080"/>